<gene>
    <name evidence="3" type="ORF">SAMN05192566_1430</name>
</gene>
<evidence type="ECO:0000313" key="3">
    <source>
        <dbReference type="EMBL" id="SDK50429.1"/>
    </source>
</evidence>
<dbReference type="EMBL" id="FNFX01000003">
    <property type="protein sequence ID" value="SDK50429.1"/>
    <property type="molecule type" value="Genomic_DNA"/>
</dbReference>
<accession>A0A1G9CFK0</accession>
<evidence type="ECO:0000256" key="1">
    <source>
        <dbReference type="SAM" id="Coils"/>
    </source>
</evidence>
<dbReference type="Proteomes" id="UP000198629">
    <property type="component" value="Unassembled WGS sequence"/>
</dbReference>
<dbReference type="OrthoDB" id="8585321at2"/>
<keyword evidence="1" id="KW-0175">Coiled coil</keyword>
<sequence>MIRPIRRRLRNHFGLTAKQVAVRSHRPWYFQSILAVSYVLIGFALAYWVLHDDNSEYVRQRLQQVTAENIELQKKLIASQRELQVELATSNNLTKTLTAQQDENIKLKEELVFYKKITKR</sequence>
<evidence type="ECO:0000313" key="4">
    <source>
        <dbReference type="Proteomes" id="UP000198629"/>
    </source>
</evidence>
<organism evidence="3 4">
    <name type="scientific">Methylophilus rhizosphaerae</name>
    <dbReference type="NCBI Taxonomy" id="492660"/>
    <lineage>
        <taxon>Bacteria</taxon>
        <taxon>Pseudomonadati</taxon>
        <taxon>Pseudomonadota</taxon>
        <taxon>Betaproteobacteria</taxon>
        <taxon>Nitrosomonadales</taxon>
        <taxon>Methylophilaceae</taxon>
        <taxon>Methylophilus</taxon>
    </lineage>
</organism>
<feature type="transmembrane region" description="Helical" evidence="2">
    <location>
        <begin position="28"/>
        <end position="50"/>
    </location>
</feature>
<proteinExistence type="predicted"/>
<feature type="coiled-coil region" evidence="1">
    <location>
        <begin position="62"/>
        <end position="110"/>
    </location>
</feature>
<protein>
    <submittedName>
        <fullName evidence="3">Uncharacterized protein</fullName>
    </submittedName>
</protein>
<keyword evidence="4" id="KW-1185">Reference proteome</keyword>
<keyword evidence="2" id="KW-0472">Membrane</keyword>
<keyword evidence="2" id="KW-1133">Transmembrane helix</keyword>
<dbReference type="AlphaFoldDB" id="A0A1G9CFK0"/>
<dbReference type="STRING" id="492660.SAMN05192566_1430"/>
<reference evidence="4" key="1">
    <citation type="submission" date="2016-10" db="EMBL/GenBank/DDBJ databases">
        <authorList>
            <person name="Varghese N."/>
            <person name="Submissions S."/>
        </authorList>
    </citation>
    <scope>NUCLEOTIDE SEQUENCE [LARGE SCALE GENOMIC DNA]</scope>
    <source>
        <strain evidence="4">CBMB127</strain>
    </source>
</reference>
<keyword evidence="2" id="KW-0812">Transmembrane</keyword>
<name>A0A1G9CFK0_9PROT</name>
<evidence type="ECO:0000256" key="2">
    <source>
        <dbReference type="SAM" id="Phobius"/>
    </source>
</evidence>